<proteinExistence type="predicted"/>
<keyword evidence="2" id="KW-1185">Reference proteome</keyword>
<gene>
    <name evidence="1" type="ORF">SAMN05444001_105122</name>
</gene>
<organism evidence="1 2">
    <name type="scientific">Parabacteroides chinchillae</name>
    <dbReference type="NCBI Taxonomy" id="871327"/>
    <lineage>
        <taxon>Bacteria</taxon>
        <taxon>Pseudomonadati</taxon>
        <taxon>Bacteroidota</taxon>
        <taxon>Bacteroidia</taxon>
        <taxon>Bacteroidales</taxon>
        <taxon>Tannerellaceae</taxon>
        <taxon>Parabacteroides</taxon>
    </lineage>
</organism>
<protein>
    <submittedName>
        <fullName evidence="1">Uncharacterized protein</fullName>
    </submittedName>
</protein>
<dbReference type="Proteomes" id="UP000236725">
    <property type="component" value="Unassembled WGS sequence"/>
</dbReference>
<name>A0A8G2BVF6_9BACT</name>
<dbReference type="RefSeq" id="WP_103982880.1">
    <property type="nucleotide sequence ID" value="NZ_FNVS01000005.1"/>
</dbReference>
<evidence type="ECO:0000313" key="2">
    <source>
        <dbReference type="Proteomes" id="UP000236725"/>
    </source>
</evidence>
<sequence>MNQTFYYLLLFSFIFCMGSCDKEDLILISPGGNEKVIEVKMYDVGLKFYLQNEQGEPATTFKEGENFSICCSIENFRETEFLMYDHFPPDEIGKVYKSDGTFVGVADGFPINWVDIPSIYYPGRSNIGVFPWIRDDINEQHPLPPGNYYIGFTFRFDLSNTKDEYYKNAITDEMKFRIYFTVE</sequence>
<dbReference type="EMBL" id="FNVS01000005">
    <property type="protein sequence ID" value="SEF72047.1"/>
    <property type="molecule type" value="Genomic_DNA"/>
</dbReference>
<dbReference type="AlphaFoldDB" id="A0A8G2BVF6"/>
<accession>A0A8G2BVF6</accession>
<reference evidence="1 2" key="1">
    <citation type="submission" date="2016-10" db="EMBL/GenBank/DDBJ databases">
        <authorList>
            <person name="Varghese N."/>
            <person name="Submissions S."/>
        </authorList>
    </citation>
    <scope>NUCLEOTIDE SEQUENCE [LARGE SCALE GENOMIC DNA]</scope>
    <source>
        <strain evidence="1 2">DSM 29073</strain>
    </source>
</reference>
<comment type="caution">
    <text evidence="1">The sequence shown here is derived from an EMBL/GenBank/DDBJ whole genome shotgun (WGS) entry which is preliminary data.</text>
</comment>
<evidence type="ECO:0000313" key="1">
    <source>
        <dbReference type="EMBL" id="SEF72047.1"/>
    </source>
</evidence>